<dbReference type="NCBIfam" id="NF009154">
    <property type="entry name" value="PRK12497.3-3"/>
    <property type="match status" value="1"/>
</dbReference>
<dbReference type="Proteomes" id="UP000466307">
    <property type="component" value="Unassembled WGS sequence"/>
</dbReference>
<evidence type="ECO:0000313" key="4">
    <source>
        <dbReference type="Proteomes" id="UP000466307"/>
    </source>
</evidence>
<dbReference type="InterPro" id="IPR011335">
    <property type="entry name" value="Restrct_endonuc-II-like"/>
</dbReference>
<dbReference type="EMBL" id="JAADZU010000093">
    <property type="protein sequence ID" value="NDK92000.1"/>
    <property type="molecule type" value="Genomic_DNA"/>
</dbReference>
<dbReference type="Gene3D" id="3.40.1350.10">
    <property type="match status" value="1"/>
</dbReference>
<dbReference type="NCBIfam" id="NF009150">
    <property type="entry name" value="PRK12497.1-3"/>
    <property type="match status" value="1"/>
</dbReference>
<dbReference type="GO" id="GO:0003676">
    <property type="term" value="F:nucleic acid binding"/>
    <property type="evidence" value="ECO:0007669"/>
    <property type="project" value="InterPro"/>
</dbReference>
<dbReference type="AlphaFoldDB" id="A0A7K3LUN3"/>
<accession>A0A7K3LUN3</accession>
<dbReference type="SUPFAM" id="SSF52980">
    <property type="entry name" value="Restriction endonuclease-like"/>
    <property type="match status" value="1"/>
</dbReference>
<dbReference type="PANTHER" id="PTHR34039">
    <property type="entry name" value="UPF0102 PROTEIN YRAN"/>
    <property type="match status" value="1"/>
</dbReference>
<dbReference type="InterPro" id="IPR003509">
    <property type="entry name" value="UPF0102_YraN-like"/>
</dbReference>
<dbReference type="Pfam" id="PF02021">
    <property type="entry name" value="UPF0102"/>
    <property type="match status" value="1"/>
</dbReference>
<proteinExistence type="inferred from homology"/>
<comment type="caution">
    <text evidence="3">The sequence shown here is derived from an EMBL/GenBank/DDBJ whole genome shotgun (WGS) entry which is preliminary data.</text>
</comment>
<evidence type="ECO:0000256" key="1">
    <source>
        <dbReference type="ARBA" id="ARBA00006738"/>
    </source>
</evidence>
<sequence>MGRLGEDLAAEFVTRLGWTIVERNWRNKFGELDLIAADGRRLVVVEVKTRASRVFADPVAAVTRDKLRRMRRLTGMWLAQQEMHWPQIRLDVISIQLDPAYPLDRERAQVRHHVNIVE</sequence>
<evidence type="ECO:0000313" key="3">
    <source>
        <dbReference type="EMBL" id="NDK92000.1"/>
    </source>
</evidence>
<dbReference type="InterPro" id="IPR011856">
    <property type="entry name" value="tRNA_endonuc-like_dom_sf"/>
</dbReference>
<gene>
    <name evidence="3" type="ORF">GYA93_20860</name>
</gene>
<evidence type="ECO:0000256" key="2">
    <source>
        <dbReference type="HAMAP-Rule" id="MF_00048"/>
    </source>
</evidence>
<keyword evidence="4" id="KW-1185">Reference proteome</keyword>
<name>A0A7K3LUN3_9ACTN</name>
<comment type="similarity">
    <text evidence="1 2">Belongs to the UPF0102 family.</text>
</comment>
<protein>
    <recommendedName>
        <fullName evidence="2">UPF0102 protein GYA93_20860</fullName>
    </recommendedName>
</protein>
<reference evidence="3 4" key="1">
    <citation type="submission" date="2020-01" db="EMBL/GenBank/DDBJ databases">
        <title>Investigation of new actinobacteria for the biodesulphurisation of diesel fuel.</title>
        <authorList>
            <person name="Athi Narayanan S.M."/>
        </authorList>
    </citation>
    <scope>NUCLEOTIDE SEQUENCE [LARGE SCALE GENOMIC DNA]</scope>
    <source>
        <strain evidence="3 4">213E</strain>
    </source>
</reference>
<dbReference type="HAMAP" id="MF_00048">
    <property type="entry name" value="UPF0102"/>
    <property type="match status" value="1"/>
</dbReference>
<dbReference type="CDD" id="cd20736">
    <property type="entry name" value="PoNe_Nuclease"/>
    <property type="match status" value="1"/>
</dbReference>
<organism evidence="3 4">
    <name type="scientific">Gordonia desulfuricans</name>
    <dbReference type="NCBI Taxonomy" id="89051"/>
    <lineage>
        <taxon>Bacteria</taxon>
        <taxon>Bacillati</taxon>
        <taxon>Actinomycetota</taxon>
        <taxon>Actinomycetes</taxon>
        <taxon>Mycobacteriales</taxon>
        <taxon>Gordoniaceae</taxon>
        <taxon>Gordonia</taxon>
    </lineage>
</organism>
<dbReference type="PANTHER" id="PTHR34039:SF1">
    <property type="entry name" value="UPF0102 PROTEIN YRAN"/>
    <property type="match status" value="1"/>
</dbReference>